<dbReference type="AlphaFoldDB" id="A0A3B6CF09"/>
<evidence type="ECO:0008006" key="3">
    <source>
        <dbReference type="Google" id="ProtNLM"/>
    </source>
</evidence>
<dbReference type="OrthoDB" id="1277335at2759"/>
<dbReference type="InterPro" id="IPR007750">
    <property type="entry name" value="DUF674"/>
</dbReference>
<accession>A0A3B6CF09</accession>
<dbReference type="EnsemblPlants" id="TraesCS2B02G548000.1">
    <property type="protein sequence ID" value="TraesCS2B02G548000.1"/>
    <property type="gene ID" value="TraesCS2B02G548000"/>
</dbReference>
<dbReference type="OMA" id="ANLENEC"/>
<evidence type="ECO:0000313" key="1">
    <source>
        <dbReference type="EnsemblPlants" id="TraesCS2B02G548000.1"/>
    </source>
</evidence>
<dbReference type="Pfam" id="PF05056">
    <property type="entry name" value="DUF674"/>
    <property type="match status" value="1"/>
</dbReference>
<dbReference type="PaxDb" id="4565-Traes_2BL_C121516E9.1"/>
<proteinExistence type="predicted"/>
<organism evidence="1">
    <name type="scientific">Triticum aestivum</name>
    <name type="common">Wheat</name>
    <dbReference type="NCBI Taxonomy" id="4565"/>
    <lineage>
        <taxon>Eukaryota</taxon>
        <taxon>Viridiplantae</taxon>
        <taxon>Streptophyta</taxon>
        <taxon>Embryophyta</taxon>
        <taxon>Tracheophyta</taxon>
        <taxon>Spermatophyta</taxon>
        <taxon>Magnoliopsida</taxon>
        <taxon>Liliopsida</taxon>
        <taxon>Poales</taxon>
        <taxon>Poaceae</taxon>
        <taxon>BOP clade</taxon>
        <taxon>Pooideae</taxon>
        <taxon>Triticodae</taxon>
        <taxon>Triticeae</taxon>
        <taxon>Triticinae</taxon>
        <taxon>Triticum</taxon>
    </lineage>
</organism>
<dbReference type="Proteomes" id="UP000019116">
    <property type="component" value="Chromosome 2B"/>
</dbReference>
<dbReference type="PANTHER" id="PTHR33103">
    <property type="entry name" value="OS01G0153900 PROTEIN"/>
    <property type="match status" value="1"/>
</dbReference>
<reference evidence="1" key="1">
    <citation type="submission" date="2018-08" db="EMBL/GenBank/DDBJ databases">
        <authorList>
            <person name="Rossello M."/>
        </authorList>
    </citation>
    <scope>NUCLEOTIDE SEQUENCE [LARGE SCALE GENOMIC DNA]</scope>
    <source>
        <strain evidence="1">cv. Chinese Spring</strain>
    </source>
</reference>
<keyword evidence="2" id="KW-1185">Reference proteome</keyword>
<protein>
    <recommendedName>
        <fullName evidence="3">DUF674 family protein</fullName>
    </recommendedName>
</protein>
<sequence>MSKDGGPTVAVKLFIDKEKRKVLFAESDKDFVDILFSFLTLPLGTIVRLFDKQSQVGCLDELYKSVESLGEDHFRTKACKGMLLNPLNASATHCNRLKVKVANTNPMYRCKNASCGVSAFSSVPDAICSCGYVVKYIRERTNTNFHSIFSDIIKIGVFVIGVPKFIITDDLEVAPASTRVMFSLIEKYGIPEKENVQEKVLQLNSAKMTSLLRRALLTKQVLTGLYFDAAIPPNATDMCLLPENMLAKQALEADPNFKAINVRLVHAKDDTVLYAEVGQDFVDLIFGLLSVPLGSVLKTFSELPQIGCVDSIYKSVTASVKQECQSLLLSPMLGPFFGCSSNVMQVEELACRPLMIGSTSCFELNPKSGSDRAYIKGGPMNFMVTDDLRIGPFCLINALEIVCASKVPKDKLVEKELTLNKTQVLKLVGAAFGTSKALSSLLMPSKK</sequence>
<evidence type="ECO:0000313" key="2">
    <source>
        <dbReference type="Proteomes" id="UP000019116"/>
    </source>
</evidence>
<dbReference type="PANTHER" id="PTHR33103:SF27">
    <property type="entry name" value="OS04G0594700 PROTEIN"/>
    <property type="match status" value="1"/>
</dbReference>
<name>A0A3B6CF09_WHEAT</name>
<dbReference type="Gramene" id="TraesCS2B03G1376000.1">
    <property type="protein sequence ID" value="TraesCS2B03G1376000.1.CDS"/>
    <property type="gene ID" value="TraesCS2B03G1376000"/>
</dbReference>
<dbReference type="Gramene" id="TraesCS2B02G548000.1">
    <property type="protein sequence ID" value="TraesCS2B02G548000.1"/>
    <property type="gene ID" value="TraesCS2B02G548000"/>
</dbReference>
<reference evidence="1" key="2">
    <citation type="submission" date="2018-10" db="UniProtKB">
        <authorList>
            <consortium name="EnsemblPlants"/>
        </authorList>
    </citation>
    <scope>IDENTIFICATION</scope>
</reference>